<evidence type="ECO:0000256" key="1">
    <source>
        <dbReference type="ARBA" id="ARBA00022723"/>
    </source>
</evidence>
<dbReference type="Pfam" id="PF00226">
    <property type="entry name" value="DnaJ"/>
    <property type="match status" value="1"/>
</dbReference>
<dbReference type="InterPro" id="IPR012724">
    <property type="entry name" value="DnaJ"/>
</dbReference>
<evidence type="ECO:0000256" key="2">
    <source>
        <dbReference type="ARBA" id="ARBA00022737"/>
    </source>
</evidence>
<dbReference type="InterPro" id="IPR001623">
    <property type="entry name" value="DnaJ_domain"/>
</dbReference>
<dbReference type="Gene3D" id="1.10.287.110">
    <property type="entry name" value="DnaJ domain"/>
    <property type="match status" value="1"/>
</dbReference>
<dbReference type="FunFam" id="2.60.260.20:FF:000013">
    <property type="entry name" value="DnaJ subfamily B member 11"/>
    <property type="match status" value="1"/>
</dbReference>
<accession>A0A078A1H2</accession>
<dbReference type="PROSITE" id="PS00636">
    <property type="entry name" value="DNAJ_1"/>
    <property type="match status" value="1"/>
</dbReference>
<keyword evidence="3 5" id="KW-0863">Zinc-finger</keyword>
<dbReference type="Pfam" id="PF00684">
    <property type="entry name" value="DnaJ_CXXCXGXG"/>
    <property type="match status" value="1"/>
</dbReference>
<dbReference type="CDD" id="cd06257">
    <property type="entry name" value="DnaJ"/>
    <property type="match status" value="1"/>
</dbReference>
<dbReference type="SMART" id="SM00271">
    <property type="entry name" value="DnaJ"/>
    <property type="match status" value="1"/>
</dbReference>
<keyword evidence="6" id="KW-0732">Signal</keyword>
<evidence type="ECO:0000256" key="5">
    <source>
        <dbReference type="PROSITE-ProRule" id="PRU00546"/>
    </source>
</evidence>
<dbReference type="FunFam" id="2.10.230.10:FF:000001">
    <property type="entry name" value="DnaJ subfamily A member 2"/>
    <property type="match status" value="1"/>
</dbReference>
<dbReference type="InterPro" id="IPR044713">
    <property type="entry name" value="DNJA1/2-like"/>
</dbReference>
<dbReference type="Proteomes" id="UP000039865">
    <property type="component" value="Unassembled WGS sequence"/>
</dbReference>
<gene>
    <name evidence="9" type="primary">Contig2347.g2528</name>
    <name evidence="9" type="ORF">STYLEM_3611</name>
</gene>
<feature type="domain" description="CR-type" evidence="8">
    <location>
        <begin position="117"/>
        <end position="199"/>
    </location>
</feature>
<name>A0A078A1H2_STYLE</name>
<sequence length="340" mass="38498">MTTVVLLLIVLQSVMSQNLYELLEINKEANEADVKRAFRKLSLKYHPDKNPGSEEAADKFKQINRAYEILTDKDKRQVYDQQGLEGLERLERGGDNRQKGPNAKAEVHVSLEDLYLGTTRDMSITRNVYCPKCRGTGAKDGKTKQCPKCKGQGITMQKVQVGFGMQMQMQVQCDQCGGRGQVNQANCGHCRGRKVVNDVKSLNIVIEKGMKDGDEIVFQKEAEQIPDMIPGDVIFTVKQSSHNRFKRVGDNLFYDLKISLEEALLGFSKRITHLDGHLVEVSSKSDEVIQPFSWKVITGEGMPKRNMYSEFGDLHVKMIIEFPKTLNEKQKQLIDQILQA</sequence>
<dbReference type="InterPro" id="IPR018253">
    <property type="entry name" value="DnaJ_domain_CS"/>
</dbReference>
<reference evidence="9 10" key="1">
    <citation type="submission" date="2014-06" db="EMBL/GenBank/DDBJ databases">
        <authorList>
            <person name="Swart Estienne"/>
        </authorList>
    </citation>
    <scope>NUCLEOTIDE SEQUENCE [LARGE SCALE GENOMIC DNA]</scope>
    <source>
        <strain evidence="9 10">130c</strain>
    </source>
</reference>
<keyword evidence="10" id="KW-1185">Reference proteome</keyword>
<dbReference type="GO" id="GO:0009408">
    <property type="term" value="P:response to heat"/>
    <property type="evidence" value="ECO:0007669"/>
    <property type="project" value="InterPro"/>
</dbReference>
<dbReference type="SUPFAM" id="SSF49493">
    <property type="entry name" value="HSP40/DnaJ peptide-binding domain"/>
    <property type="match status" value="2"/>
</dbReference>
<dbReference type="PRINTS" id="PR00625">
    <property type="entry name" value="JDOMAIN"/>
</dbReference>
<feature type="domain" description="J" evidence="7">
    <location>
        <begin position="18"/>
        <end position="83"/>
    </location>
</feature>
<dbReference type="SUPFAM" id="SSF57938">
    <property type="entry name" value="DnaJ/Hsp40 cysteine-rich domain"/>
    <property type="match status" value="1"/>
</dbReference>
<dbReference type="PANTHER" id="PTHR43888">
    <property type="entry name" value="DNAJ-LIKE-2, ISOFORM A-RELATED"/>
    <property type="match status" value="1"/>
</dbReference>
<feature type="chain" id="PRO_5001729184" evidence="6">
    <location>
        <begin position="17"/>
        <end position="340"/>
    </location>
</feature>
<dbReference type="GO" id="GO:0005524">
    <property type="term" value="F:ATP binding"/>
    <property type="evidence" value="ECO:0007669"/>
    <property type="project" value="InterPro"/>
</dbReference>
<dbReference type="Pfam" id="PF01556">
    <property type="entry name" value="DnaJ_C"/>
    <property type="match status" value="1"/>
</dbReference>
<dbReference type="CDD" id="cd10719">
    <property type="entry name" value="DnaJ_zf"/>
    <property type="match status" value="1"/>
</dbReference>
<dbReference type="AlphaFoldDB" id="A0A078A1H2"/>
<dbReference type="Gene3D" id="2.10.230.10">
    <property type="entry name" value="Heat shock protein DnaJ, cysteine-rich domain"/>
    <property type="match status" value="1"/>
</dbReference>
<keyword evidence="9" id="KW-0346">Stress response</keyword>
<dbReference type="CDD" id="cd10747">
    <property type="entry name" value="DnaJ_C"/>
    <property type="match status" value="1"/>
</dbReference>
<evidence type="ECO:0000313" key="9">
    <source>
        <dbReference type="EMBL" id="CDW74629.1"/>
    </source>
</evidence>
<dbReference type="InterPro" id="IPR008971">
    <property type="entry name" value="HSP40/DnaJ_pept-bd"/>
</dbReference>
<evidence type="ECO:0000259" key="7">
    <source>
        <dbReference type="PROSITE" id="PS50076"/>
    </source>
</evidence>
<dbReference type="GO" id="GO:0008270">
    <property type="term" value="F:zinc ion binding"/>
    <property type="evidence" value="ECO:0007669"/>
    <property type="project" value="UniProtKB-KW"/>
</dbReference>
<proteinExistence type="inferred from homology"/>
<dbReference type="OMA" id="MPICEAP"/>
<keyword evidence="1 5" id="KW-0479">Metal-binding</keyword>
<evidence type="ECO:0000256" key="4">
    <source>
        <dbReference type="ARBA" id="ARBA00022833"/>
    </source>
</evidence>
<dbReference type="GO" id="GO:0030544">
    <property type="term" value="F:Hsp70 protein binding"/>
    <property type="evidence" value="ECO:0007669"/>
    <property type="project" value="InterPro"/>
</dbReference>
<organism evidence="9 10">
    <name type="scientific">Stylonychia lemnae</name>
    <name type="common">Ciliate</name>
    <dbReference type="NCBI Taxonomy" id="5949"/>
    <lineage>
        <taxon>Eukaryota</taxon>
        <taxon>Sar</taxon>
        <taxon>Alveolata</taxon>
        <taxon>Ciliophora</taxon>
        <taxon>Intramacronucleata</taxon>
        <taxon>Spirotrichea</taxon>
        <taxon>Stichotrichia</taxon>
        <taxon>Sporadotrichida</taxon>
        <taxon>Oxytrichidae</taxon>
        <taxon>Stylonychinae</taxon>
        <taxon>Stylonychia</taxon>
    </lineage>
</organism>
<dbReference type="GO" id="GO:0051082">
    <property type="term" value="F:unfolded protein binding"/>
    <property type="evidence" value="ECO:0007669"/>
    <property type="project" value="InterPro"/>
</dbReference>
<dbReference type="InterPro" id="IPR001305">
    <property type="entry name" value="HSP_DnaJ_Cys-rich_dom"/>
</dbReference>
<protein>
    <submittedName>
        <fullName evidence="9">Heat shock protein family protein</fullName>
    </submittedName>
</protein>
<dbReference type="InterPro" id="IPR036410">
    <property type="entry name" value="HSP_DnaJ_Cys-rich_dom_sf"/>
</dbReference>
<dbReference type="SUPFAM" id="SSF46565">
    <property type="entry name" value="Chaperone J-domain"/>
    <property type="match status" value="1"/>
</dbReference>
<dbReference type="GO" id="GO:0006457">
    <property type="term" value="P:protein folding"/>
    <property type="evidence" value="ECO:0007669"/>
    <property type="project" value="InterPro"/>
</dbReference>
<evidence type="ECO:0000256" key="6">
    <source>
        <dbReference type="SAM" id="SignalP"/>
    </source>
</evidence>
<evidence type="ECO:0000259" key="8">
    <source>
        <dbReference type="PROSITE" id="PS51188"/>
    </source>
</evidence>
<dbReference type="InterPro" id="IPR002939">
    <property type="entry name" value="DnaJ_C"/>
</dbReference>
<dbReference type="InParanoid" id="A0A078A1H2"/>
<keyword evidence="2" id="KW-0677">Repeat</keyword>
<dbReference type="OrthoDB" id="550424at2759"/>
<dbReference type="EMBL" id="CCKQ01003510">
    <property type="protein sequence ID" value="CDW74629.1"/>
    <property type="molecule type" value="Genomic_DNA"/>
</dbReference>
<dbReference type="HAMAP" id="MF_01152">
    <property type="entry name" value="DnaJ"/>
    <property type="match status" value="1"/>
</dbReference>
<keyword evidence="4 5" id="KW-0862">Zinc</keyword>
<evidence type="ECO:0000256" key="3">
    <source>
        <dbReference type="ARBA" id="ARBA00022771"/>
    </source>
</evidence>
<dbReference type="PROSITE" id="PS50076">
    <property type="entry name" value="DNAJ_2"/>
    <property type="match status" value="1"/>
</dbReference>
<dbReference type="InterPro" id="IPR036869">
    <property type="entry name" value="J_dom_sf"/>
</dbReference>
<evidence type="ECO:0000313" key="10">
    <source>
        <dbReference type="Proteomes" id="UP000039865"/>
    </source>
</evidence>
<feature type="zinc finger region" description="CR-type" evidence="5">
    <location>
        <begin position="117"/>
        <end position="199"/>
    </location>
</feature>
<dbReference type="PROSITE" id="PS51188">
    <property type="entry name" value="ZF_CR"/>
    <property type="match status" value="1"/>
</dbReference>
<feature type="signal peptide" evidence="6">
    <location>
        <begin position="1"/>
        <end position="16"/>
    </location>
</feature>
<dbReference type="Gene3D" id="2.60.260.20">
    <property type="entry name" value="Urease metallochaperone UreE, N-terminal domain"/>
    <property type="match status" value="2"/>
</dbReference>